<dbReference type="Proteomes" id="UP000187406">
    <property type="component" value="Unassembled WGS sequence"/>
</dbReference>
<sequence>MIPKPIITPVSDVDFSCVIGFGFDNRANDYKVLRLVISSVELRIDEHEESLVLYHYDSYHFSFEVWVMKEYGVVESWVKQFSIAE</sequence>
<dbReference type="AlphaFoldDB" id="A0A1Q3DHP5"/>
<evidence type="ECO:0000313" key="2">
    <source>
        <dbReference type="EMBL" id="GAV91748.1"/>
    </source>
</evidence>
<dbReference type="EMBL" id="BDDD01000692">
    <property type="protein sequence ID" value="GAV69134.1"/>
    <property type="molecule type" value="Genomic_DNA"/>
</dbReference>
<name>A0A1Q3DHP5_CEPFO</name>
<proteinExistence type="predicted"/>
<keyword evidence="3" id="KW-1185">Reference proteome</keyword>
<accession>A0A1Q3DHP5</accession>
<dbReference type="EMBL" id="BDDD01007989">
    <property type="protein sequence ID" value="GAV91748.1"/>
    <property type="molecule type" value="Genomic_DNA"/>
</dbReference>
<organism evidence="2 3">
    <name type="scientific">Cephalotus follicularis</name>
    <name type="common">Albany pitcher plant</name>
    <dbReference type="NCBI Taxonomy" id="3775"/>
    <lineage>
        <taxon>Eukaryota</taxon>
        <taxon>Viridiplantae</taxon>
        <taxon>Streptophyta</taxon>
        <taxon>Embryophyta</taxon>
        <taxon>Tracheophyta</taxon>
        <taxon>Spermatophyta</taxon>
        <taxon>Magnoliopsida</taxon>
        <taxon>eudicotyledons</taxon>
        <taxon>Gunneridae</taxon>
        <taxon>Pentapetalae</taxon>
        <taxon>rosids</taxon>
        <taxon>fabids</taxon>
        <taxon>Oxalidales</taxon>
        <taxon>Cephalotaceae</taxon>
        <taxon>Cephalotus</taxon>
    </lineage>
</organism>
<reference evidence="3" key="1">
    <citation type="submission" date="2016-04" db="EMBL/GenBank/DDBJ databases">
        <title>Cephalotus genome sequencing.</title>
        <authorList>
            <person name="Fukushima K."/>
            <person name="Hasebe M."/>
            <person name="Fang X."/>
        </authorList>
    </citation>
    <scope>NUCLEOTIDE SEQUENCE [LARGE SCALE GENOMIC DNA]</scope>
    <source>
        <strain evidence="3">cv. St1</strain>
    </source>
</reference>
<comment type="caution">
    <text evidence="2">The sequence shown here is derived from an EMBL/GenBank/DDBJ whole genome shotgun (WGS) entry which is preliminary data.</text>
</comment>
<evidence type="ECO:0008006" key="4">
    <source>
        <dbReference type="Google" id="ProtNLM"/>
    </source>
</evidence>
<dbReference type="OrthoDB" id="1745566at2759"/>
<reference evidence="2" key="2">
    <citation type="journal article" date="2017" name="Nat. Ecol. Evol.">
        <title>Genome of the pitcher plant Cephalotus reveals genetic changes associated with carnivory.</title>
        <authorList>
            <person name="Fukushima K."/>
            <person name="Fang X."/>
            <person name="Alvarez-Ponce D."/>
            <person name="Cai H."/>
            <person name="Carretero-Paulet L."/>
            <person name="Chen C."/>
            <person name="Chang T."/>
            <person name="Farr K.M."/>
            <person name="Fujita T."/>
            <person name="Hiwatashi Y."/>
            <person name="Hoshi Y."/>
            <person name="Imai T."/>
            <person name="Kasahara M."/>
            <person name="Librado P."/>
            <person name="Mao L."/>
            <person name="Mori H."/>
            <person name="Nishiyama T."/>
            <person name="Nozawa M."/>
            <person name="Palfalvi G."/>
            <person name="Pollard S.T."/>
            <person name="Rozas J."/>
            <person name="Sanchez-Gracia A."/>
            <person name="Sankoff D."/>
            <person name="Shibata T.F."/>
            <person name="Shigenobu S."/>
            <person name="Sumikawa N."/>
            <person name="Uzawa T."/>
            <person name="Xie M."/>
            <person name="Zheng C."/>
            <person name="Pollock D.D."/>
            <person name="Albert V.A."/>
            <person name="Li S."/>
            <person name="Hasebe M."/>
        </authorList>
    </citation>
    <scope>NUCLEOTIDE SEQUENCE</scope>
    <source>
        <strain evidence="2">St1</strain>
    </source>
</reference>
<evidence type="ECO:0000313" key="3">
    <source>
        <dbReference type="Proteomes" id="UP000187406"/>
    </source>
</evidence>
<evidence type="ECO:0000313" key="1">
    <source>
        <dbReference type="EMBL" id="GAV69134.1"/>
    </source>
</evidence>
<gene>
    <name evidence="1" type="ORF">CFOL_v3_12635</name>
    <name evidence="2" type="ORF">CFOL_v3_35137</name>
</gene>
<protein>
    <recommendedName>
        <fullName evidence="4">F-box associated domain-containing protein</fullName>
    </recommendedName>
</protein>